<dbReference type="InterPro" id="IPR019734">
    <property type="entry name" value="TPR_rpt"/>
</dbReference>
<sequence>MREGDRALDDALMAKILGPEWPKAYYRIGAAMMFLEEYEQASQAFMDALLLDPINTEIEEAYRKATDCLRRSHFGEESE</sequence>
<dbReference type="EMBL" id="JAMFTS010000003">
    <property type="protein sequence ID" value="KAJ4774818.1"/>
    <property type="molecule type" value="Genomic_DNA"/>
</dbReference>
<evidence type="ECO:0000256" key="1">
    <source>
        <dbReference type="PROSITE-ProRule" id="PRU00339"/>
    </source>
</evidence>
<gene>
    <name evidence="2" type="ORF">LUZ62_059075</name>
</gene>
<dbReference type="AlphaFoldDB" id="A0AAV8E8U4"/>
<dbReference type="PROSITE" id="PS50293">
    <property type="entry name" value="TPR_REGION"/>
    <property type="match status" value="1"/>
</dbReference>
<evidence type="ECO:0000313" key="2">
    <source>
        <dbReference type="EMBL" id="KAJ4774818.1"/>
    </source>
</evidence>
<dbReference type="PROSITE" id="PS50005">
    <property type="entry name" value="TPR"/>
    <property type="match status" value="1"/>
</dbReference>
<dbReference type="InterPro" id="IPR051616">
    <property type="entry name" value="Cul2-RING_E3_ligase_SR"/>
</dbReference>
<organism evidence="2 3">
    <name type="scientific">Rhynchospora pubera</name>
    <dbReference type="NCBI Taxonomy" id="906938"/>
    <lineage>
        <taxon>Eukaryota</taxon>
        <taxon>Viridiplantae</taxon>
        <taxon>Streptophyta</taxon>
        <taxon>Embryophyta</taxon>
        <taxon>Tracheophyta</taxon>
        <taxon>Spermatophyta</taxon>
        <taxon>Magnoliopsida</taxon>
        <taxon>Liliopsida</taxon>
        <taxon>Poales</taxon>
        <taxon>Cyperaceae</taxon>
        <taxon>Cyperoideae</taxon>
        <taxon>Rhynchosporeae</taxon>
        <taxon>Rhynchospora</taxon>
    </lineage>
</organism>
<accession>A0AAV8E8U4</accession>
<keyword evidence="3" id="KW-1185">Reference proteome</keyword>
<dbReference type="SUPFAM" id="SSF48452">
    <property type="entry name" value="TPR-like"/>
    <property type="match status" value="1"/>
</dbReference>
<dbReference type="PANTHER" id="PTHR46224:SF6">
    <property type="entry name" value="ANKYRIN REPEAT FAMILY PROTEIN"/>
    <property type="match status" value="1"/>
</dbReference>
<name>A0AAV8E8U4_9POAL</name>
<dbReference type="InterPro" id="IPR011990">
    <property type="entry name" value="TPR-like_helical_dom_sf"/>
</dbReference>
<feature type="repeat" description="TPR" evidence="1">
    <location>
        <begin position="22"/>
        <end position="55"/>
    </location>
</feature>
<dbReference type="Proteomes" id="UP001140206">
    <property type="component" value="Chromosome 3"/>
</dbReference>
<evidence type="ECO:0000313" key="3">
    <source>
        <dbReference type="Proteomes" id="UP001140206"/>
    </source>
</evidence>
<keyword evidence="1" id="KW-0802">TPR repeat</keyword>
<proteinExistence type="predicted"/>
<reference evidence="2" key="1">
    <citation type="submission" date="2022-08" db="EMBL/GenBank/DDBJ databases">
        <authorList>
            <person name="Marques A."/>
        </authorList>
    </citation>
    <scope>NUCLEOTIDE SEQUENCE</scope>
    <source>
        <strain evidence="2">RhyPub2mFocal</strain>
        <tissue evidence="2">Leaves</tissue>
    </source>
</reference>
<protein>
    <submittedName>
        <fullName evidence="2">Ankyrin repeat family protein</fullName>
    </submittedName>
</protein>
<dbReference type="PANTHER" id="PTHR46224">
    <property type="entry name" value="ANKYRIN REPEAT FAMILY PROTEIN"/>
    <property type="match status" value="1"/>
</dbReference>
<comment type="caution">
    <text evidence="2">The sequence shown here is derived from an EMBL/GenBank/DDBJ whole genome shotgun (WGS) entry which is preliminary data.</text>
</comment>
<dbReference type="Gene3D" id="1.25.40.10">
    <property type="entry name" value="Tetratricopeptide repeat domain"/>
    <property type="match status" value="1"/>
</dbReference>